<gene>
    <name evidence="1" type="ordered locus">LEPBI_I2699</name>
</gene>
<dbReference type="SUPFAM" id="SSF53300">
    <property type="entry name" value="vWA-like"/>
    <property type="match status" value="1"/>
</dbReference>
<evidence type="ECO:0000313" key="1">
    <source>
        <dbReference type="EMBL" id="ABZ98777.1"/>
    </source>
</evidence>
<dbReference type="InterPro" id="IPR036465">
    <property type="entry name" value="vWFA_dom_sf"/>
</dbReference>
<dbReference type="RefSeq" id="WP_012389637.1">
    <property type="nucleotide sequence ID" value="NC_010602.1"/>
</dbReference>
<evidence type="ECO:0008006" key="3">
    <source>
        <dbReference type="Google" id="ProtNLM"/>
    </source>
</evidence>
<dbReference type="Proteomes" id="UP000001847">
    <property type="component" value="Chromosome I"/>
</dbReference>
<sequence>MDFVKVWESKWNEALKLWSDYVKLTPAKFLFSEYEEKEEGLTASFAAIRLKDHRVLLSVKQIKSYQLEDYALEILGHEIGHHVYCPGDLADQAKLIYITNLAMPRLNHLTSMIVNIYEDLFINDHLKKQNHLRMEEVYQKLGKQKDPFWNFYMRTYELLWALPSSTLTEGSLCDQIQSDAALVSRMIRNFPNDWAKGMFDFASICFPYFFGENNQINSNSIKILMDTIDAGKGMTPPSGITEVEISSELFPMDGITGSKKALTPAEYSTICKSMGIEADISEITYRYYKDKALPYLVPFPERKTPGAKEEILEGNDLWDPGSPIEKINWMESTIKSPIIIPGYTTVEDVYGETTSNEIKVNPIDLDLFVDCSGSMPNPQNDLSYLTLAGAIIALSALKTGSSVRVTLWSGEKEFLVTDGFIKNEKEILKVLTGYFGGGTCFPLELLEDQYKVEPKRKRHILVISDDGIDTMFTQSYPRDPRAIVKNALEKANGGGSMVLQLYQPNKNPVVIELQQSGWEIYPIQTWTDLIKFSKDFVERNYVRNQALR</sequence>
<name>B0SMQ3_LEPBP</name>
<dbReference type="BioCyc" id="LBIF456481:LEPBI_RS13275-MONOMER"/>
<proteinExistence type="predicted"/>
<dbReference type="KEGG" id="lbi:LEPBI_I2699"/>
<dbReference type="AlphaFoldDB" id="B0SMQ3"/>
<evidence type="ECO:0000313" key="2">
    <source>
        <dbReference type="Proteomes" id="UP000001847"/>
    </source>
</evidence>
<protein>
    <recommendedName>
        <fullName evidence="3">VWFA domain-containing protein</fullName>
    </recommendedName>
</protein>
<dbReference type="STRING" id="456481.LEPBI_I2699"/>
<keyword evidence="2" id="KW-1185">Reference proteome</keyword>
<dbReference type="HOGENOM" id="CLU_030793_0_0_12"/>
<reference evidence="1 2" key="1">
    <citation type="journal article" date="2008" name="PLoS ONE">
        <title>Genome sequence of the saprophyte Leptospira biflexa provides insights into the evolution of Leptospira and the pathogenesis of leptospirosis.</title>
        <authorList>
            <person name="Picardeau M."/>
            <person name="Bulach D.M."/>
            <person name="Bouchier C."/>
            <person name="Zuerner R.L."/>
            <person name="Zidane N."/>
            <person name="Wilson P.J."/>
            <person name="Creno S."/>
            <person name="Kuczek E.S."/>
            <person name="Bommezzadri S."/>
            <person name="Davis J.C."/>
            <person name="McGrath A."/>
            <person name="Johnson M.J."/>
            <person name="Boursaux-Eude C."/>
            <person name="Seemann T."/>
            <person name="Rouy Z."/>
            <person name="Coppel R.L."/>
            <person name="Rood J.I."/>
            <person name="Lajus A."/>
            <person name="Davies J.K."/>
            <person name="Medigue C."/>
            <person name="Adler B."/>
        </authorList>
    </citation>
    <scope>NUCLEOTIDE SEQUENCE [LARGE SCALE GENOMIC DNA]</scope>
    <source>
        <strain evidence="2">Patoc 1 / ATCC 23582 / Paris</strain>
    </source>
</reference>
<dbReference type="OrthoDB" id="974562at2"/>
<accession>B0SMQ3</accession>
<organism evidence="1 2">
    <name type="scientific">Leptospira biflexa serovar Patoc (strain Patoc 1 / ATCC 23582 / Paris)</name>
    <dbReference type="NCBI Taxonomy" id="456481"/>
    <lineage>
        <taxon>Bacteria</taxon>
        <taxon>Pseudomonadati</taxon>
        <taxon>Spirochaetota</taxon>
        <taxon>Spirochaetia</taxon>
        <taxon>Leptospirales</taxon>
        <taxon>Leptospiraceae</taxon>
        <taxon>Leptospira</taxon>
    </lineage>
</organism>
<dbReference type="EMBL" id="CP000786">
    <property type="protein sequence ID" value="ABZ98777.1"/>
    <property type="molecule type" value="Genomic_DNA"/>
</dbReference>